<accession>A0A1J0R593</accession>
<dbReference type="VEuPathDB" id="TriTrypDB:Tb427_000040000"/>
<evidence type="ECO:0000256" key="1">
    <source>
        <dbReference type="ARBA" id="ARBA00002523"/>
    </source>
</evidence>
<dbReference type="GO" id="GO:0098552">
    <property type="term" value="C:side of membrane"/>
    <property type="evidence" value="ECO:0007669"/>
    <property type="project" value="UniProtKB-KW"/>
</dbReference>
<proteinExistence type="predicted"/>
<evidence type="ECO:0000256" key="6">
    <source>
        <dbReference type="ARBA" id="ARBA00023136"/>
    </source>
</evidence>
<dbReference type="GO" id="GO:0005886">
    <property type="term" value="C:plasma membrane"/>
    <property type="evidence" value="ECO:0007669"/>
    <property type="project" value="UniProtKB-SubCell"/>
</dbReference>
<dbReference type="VEuPathDB" id="TriTrypDB:Tb927.11.18470"/>
<reference evidence="13" key="1">
    <citation type="submission" date="2016-08" db="EMBL/GenBank/DDBJ databases">
        <title>VSG repertoire of Trypanosoma brucei EATRO 1125.</title>
        <authorList>
            <person name="Cross G.A."/>
        </authorList>
    </citation>
    <scope>NUCLEOTIDE SEQUENCE</scope>
    <source>
        <strain evidence="13">EATRO 1125</strain>
    </source>
</reference>
<evidence type="ECO:0000259" key="11">
    <source>
        <dbReference type="Pfam" id="PF10659"/>
    </source>
</evidence>
<evidence type="ECO:0000256" key="2">
    <source>
        <dbReference type="ARBA" id="ARBA00004609"/>
    </source>
</evidence>
<dbReference type="VEuPathDB" id="TriTrypDB:Tb1125.Tb10.v4.0152"/>
<evidence type="ECO:0000256" key="5">
    <source>
        <dbReference type="ARBA" id="ARBA00022729"/>
    </source>
</evidence>
<protein>
    <submittedName>
        <fullName evidence="13">Variant surface glycoprotein 1125.129</fullName>
    </submittedName>
</protein>
<feature type="signal peptide" evidence="10">
    <location>
        <begin position="1"/>
        <end position="30"/>
    </location>
</feature>
<evidence type="ECO:0000256" key="7">
    <source>
        <dbReference type="ARBA" id="ARBA00023180"/>
    </source>
</evidence>
<keyword evidence="7" id="KW-0325">Glycoprotein</keyword>
<dbReference type="Pfam" id="PF13206">
    <property type="entry name" value="VSG_B"/>
    <property type="match status" value="1"/>
</dbReference>
<dbReference type="Pfam" id="PF10659">
    <property type="entry name" value="Trypan_glycop_C"/>
    <property type="match status" value="1"/>
</dbReference>
<organism evidence="13">
    <name type="scientific">Trypanosoma brucei</name>
    <dbReference type="NCBI Taxonomy" id="5691"/>
    <lineage>
        <taxon>Eukaryota</taxon>
        <taxon>Discoba</taxon>
        <taxon>Euglenozoa</taxon>
        <taxon>Kinetoplastea</taxon>
        <taxon>Metakinetoplastina</taxon>
        <taxon>Trypanosomatida</taxon>
        <taxon>Trypanosomatidae</taxon>
        <taxon>Trypanosoma</taxon>
    </lineage>
</organism>
<comment type="subcellular location">
    <subcellularLocation>
        <location evidence="2">Cell membrane</location>
        <topology evidence="2">Lipid-anchor</topology>
        <topology evidence="2">GPI-anchor</topology>
    </subcellularLocation>
</comment>
<evidence type="ECO:0000256" key="10">
    <source>
        <dbReference type="SAM" id="SignalP"/>
    </source>
</evidence>
<name>A0A1J0R593_9TRYP</name>
<dbReference type="EMBL" id="KX699030">
    <property type="protein sequence ID" value="APD72986.1"/>
    <property type="molecule type" value="Genomic_DNA"/>
</dbReference>
<dbReference type="InterPro" id="IPR019609">
    <property type="entry name" value="Variant_surf_glycoprt_trypan_C"/>
</dbReference>
<keyword evidence="6" id="KW-0472">Membrane</keyword>
<keyword evidence="4" id="KW-0336">GPI-anchor</keyword>
<evidence type="ECO:0000313" key="13">
    <source>
        <dbReference type="EMBL" id="APD72986.1"/>
    </source>
</evidence>
<sequence>MCNLNKQKPAMLLLALTRILTLAPNRIAAAGPGKGENRHAFGLLCEVVTALSKIPEDAGPSGDAQEAAQNAEHISLILSEYKTITKLTDNVAAGAKSTTAGEELPAACQEQNRAKCTGAAEYLKKLPDEEKLKLKHAAEDVHGLTSKLNHTLKQMKSAGKLIIPAESSKRSTLKGHLTQAIYGEPNEPPTVTLKGAGSNRQTHCGTGGTARGTSAKLSIVATLTCLCASDASATTNKACFKTPTGNQDFSASGRPITVWTAIQKACETEAATTPTKALPDLGTLHRQITALLYEPKGDDGAIGFIGAVTGGNSAGDCDGAEAGGTGACATFTSAANTIEIPDWLNKLKDAANAQAEHTAAMRAAALAETQLMALNESLTTLLQLNAKPPSKAPVPGSQTAQKQEVAEKECNNLETKTDCNQHKNPKCKWTKPNVEAGKYCELNETKVTEQATQTGQDGAAGAPAATGCARHGTDKTACENDKTGDKQNCAWRKGKEGEPEPEKEMCRNGSFLLNKQFALTVVSAAFVALLF</sequence>
<keyword evidence="8" id="KW-0449">Lipoprotein</keyword>
<feature type="domain" description="Trypanosome variant surface glycoprotein C-terminal" evidence="11">
    <location>
        <begin position="410"/>
        <end position="530"/>
    </location>
</feature>
<feature type="chain" id="PRO_5012272360" evidence="10">
    <location>
        <begin position="31"/>
        <end position="531"/>
    </location>
</feature>
<evidence type="ECO:0000259" key="12">
    <source>
        <dbReference type="Pfam" id="PF13206"/>
    </source>
</evidence>
<feature type="domain" description="Trypanosome variant surface glycoprotein B-type N-terminal" evidence="12">
    <location>
        <begin position="27"/>
        <end position="371"/>
    </location>
</feature>
<keyword evidence="3" id="KW-1003">Cell membrane</keyword>
<dbReference type="InterPro" id="IPR025932">
    <property type="entry name" value="Trypano_VSG_B_N_dom"/>
</dbReference>
<comment type="function">
    <text evidence="1">VSG forms a coat on the surface of the parasite. The trypanosome evades the immune response of the host by expressing a series of antigenically distinct VSGs from an estimated 1000 VSG genes.</text>
</comment>
<feature type="region of interest" description="Disordered" evidence="9">
    <location>
        <begin position="387"/>
        <end position="407"/>
    </location>
</feature>
<evidence type="ECO:0000256" key="8">
    <source>
        <dbReference type="ARBA" id="ARBA00023288"/>
    </source>
</evidence>
<evidence type="ECO:0000256" key="3">
    <source>
        <dbReference type="ARBA" id="ARBA00022475"/>
    </source>
</evidence>
<evidence type="ECO:0000256" key="4">
    <source>
        <dbReference type="ARBA" id="ARBA00022622"/>
    </source>
</evidence>
<dbReference type="AlphaFoldDB" id="A0A1J0R593"/>
<keyword evidence="5 10" id="KW-0732">Signal</keyword>
<evidence type="ECO:0000256" key="9">
    <source>
        <dbReference type="SAM" id="MobiDB-lite"/>
    </source>
</evidence>